<dbReference type="PANTHER" id="PTHR33116:SF79">
    <property type="entry name" value="REVERSE TRANSCRIPTASE DOMAIN, ZINC FINGER, CCHC-TYPE-RELATED"/>
    <property type="match status" value="1"/>
</dbReference>
<dbReference type="Pfam" id="PF13966">
    <property type="entry name" value="zf-RVT"/>
    <property type="match status" value="1"/>
</dbReference>
<evidence type="ECO:0000313" key="2">
    <source>
        <dbReference type="EMBL" id="GJT96620.1"/>
    </source>
</evidence>
<dbReference type="Proteomes" id="UP001151760">
    <property type="component" value="Unassembled WGS sequence"/>
</dbReference>
<keyword evidence="2" id="KW-0808">Transferase</keyword>
<sequence length="664" mass="73985">MGTTQIQSRTIGLRLRERIVLQTKEDDLVLRLLCLKTCAIFMHFMDWENALQANVVRFELSFSSVHLPLHQDPTEGFSIQKVVYLGGLWVMFELPSANSKSKFLAHVGCPYAPWSSNTFHKIGSMWGEVLELGDCKDECFARKRLCIKTNRDDNILEKFKIIVKGKSFVVRAKELCWGKRLEKLSINNVEEESDIEAVSETFFGDQADDLNEVVDSARQSIPKENSLHTLIKARTDVDELVAQKDHFQPDVKTVGSSSTYCGEVQTSFITNFYWESNHGFLDGRPRKIGSELCTKNKVLFYLFRRPRLEKSRHGDQEPLGGVGAPISREKFVGLFWDYCGVVLSSTPAFPVGVISSFNRPHPKTLNPNHWKSQLLGVGIPNLSFRKAATLIGCSVLHTPFKYLGIMVGENMSSIRAWDETVNKLKMSLSSWKLKTLSIEVLLPSQSWYSDGEEKLLGVSWSKVLRVKSNGGLESPVIHALHGSNTSTLSASYSSLWSSIIKECNALKSQGDSCLRLSYPRLFALENNKVCSVAAKMSAPFVSSLRRDVRGGEESASVSISDLLDTVVLSNMGIMVSKQIPIKVNVLAWKISMDRLPTRVNLHRGGVQVSPISCPICCEALKNLDHFGCFVATVAKDIARTPSCFNQFKTSAEGGFYTSLGVSVI</sequence>
<dbReference type="EMBL" id="BQNB010020498">
    <property type="protein sequence ID" value="GJT96620.1"/>
    <property type="molecule type" value="Genomic_DNA"/>
</dbReference>
<keyword evidence="3" id="KW-1185">Reference proteome</keyword>
<comment type="caution">
    <text evidence="2">The sequence shown here is derived from an EMBL/GenBank/DDBJ whole genome shotgun (WGS) entry which is preliminary data.</text>
</comment>
<evidence type="ECO:0000313" key="3">
    <source>
        <dbReference type="Proteomes" id="UP001151760"/>
    </source>
</evidence>
<reference evidence="2" key="1">
    <citation type="journal article" date="2022" name="Int. J. Mol. Sci.">
        <title>Draft Genome of Tanacetum Coccineum: Genomic Comparison of Closely Related Tanacetum-Family Plants.</title>
        <authorList>
            <person name="Yamashiro T."/>
            <person name="Shiraishi A."/>
            <person name="Nakayama K."/>
            <person name="Satake H."/>
        </authorList>
    </citation>
    <scope>NUCLEOTIDE SEQUENCE</scope>
</reference>
<proteinExistence type="predicted"/>
<accession>A0ABQ5I908</accession>
<name>A0ABQ5I908_9ASTR</name>
<dbReference type="GO" id="GO:0003964">
    <property type="term" value="F:RNA-directed DNA polymerase activity"/>
    <property type="evidence" value="ECO:0007669"/>
    <property type="project" value="UniProtKB-KW"/>
</dbReference>
<keyword evidence="2" id="KW-0695">RNA-directed DNA polymerase</keyword>
<organism evidence="2 3">
    <name type="scientific">Tanacetum coccineum</name>
    <dbReference type="NCBI Taxonomy" id="301880"/>
    <lineage>
        <taxon>Eukaryota</taxon>
        <taxon>Viridiplantae</taxon>
        <taxon>Streptophyta</taxon>
        <taxon>Embryophyta</taxon>
        <taxon>Tracheophyta</taxon>
        <taxon>Spermatophyta</taxon>
        <taxon>Magnoliopsida</taxon>
        <taxon>eudicotyledons</taxon>
        <taxon>Gunneridae</taxon>
        <taxon>Pentapetalae</taxon>
        <taxon>asterids</taxon>
        <taxon>campanulids</taxon>
        <taxon>Asterales</taxon>
        <taxon>Asteraceae</taxon>
        <taxon>Asteroideae</taxon>
        <taxon>Anthemideae</taxon>
        <taxon>Anthemidinae</taxon>
        <taxon>Tanacetum</taxon>
    </lineage>
</organism>
<evidence type="ECO:0000259" key="1">
    <source>
        <dbReference type="Pfam" id="PF13966"/>
    </source>
</evidence>
<protein>
    <submittedName>
        <fullName evidence="2">RNA-directed DNA polymerase, eukaryota, reverse transcriptase zinc-binding domain protein</fullName>
    </submittedName>
</protein>
<keyword evidence="2" id="KW-0548">Nucleotidyltransferase</keyword>
<dbReference type="InterPro" id="IPR026960">
    <property type="entry name" value="RVT-Znf"/>
</dbReference>
<feature type="domain" description="Reverse transcriptase zinc-binding" evidence="1">
    <location>
        <begin position="571"/>
        <end position="626"/>
    </location>
</feature>
<dbReference type="PANTHER" id="PTHR33116">
    <property type="entry name" value="REVERSE TRANSCRIPTASE ZINC-BINDING DOMAIN-CONTAINING PROTEIN-RELATED-RELATED"/>
    <property type="match status" value="1"/>
</dbReference>
<reference evidence="2" key="2">
    <citation type="submission" date="2022-01" db="EMBL/GenBank/DDBJ databases">
        <authorList>
            <person name="Yamashiro T."/>
            <person name="Shiraishi A."/>
            <person name="Satake H."/>
            <person name="Nakayama K."/>
        </authorList>
    </citation>
    <scope>NUCLEOTIDE SEQUENCE</scope>
</reference>
<gene>
    <name evidence="2" type="ORF">Tco_1092138</name>
</gene>